<evidence type="ECO:0000313" key="2">
    <source>
        <dbReference type="Proteomes" id="UP000232227"/>
    </source>
</evidence>
<dbReference type="RefSeq" id="WP_096862595.1">
    <property type="nucleotide sequence ID" value="NZ_CP023668.1"/>
</dbReference>
<reference evidence="1 2" key="1">
    <citation type="submission" date="2017-09" db="EMBL/GenBank/DDBJ databases">
        <title>SPAdes assembly of the Mesoplasma lactucae genome.</title>
        <authorList>
            <person name="Knight T.F."/>
            <person name="Rubinstein R."/>
            <person name="Citino T."/>
        </authorList>
    </citation>
    <scope>NUCLEOTIDE SEQUENCE [LARGE SCALE GENOMIC DNA]</scope>
    <source>
        <strain evidence="1 2">831-C4</strain>
    </source>
</reference>
<dbReference type="EMBL" id="CP023668">
    <property type="protein sequence ID" value="ATG97307.1"/>
    <property type="molecule type" value="Genomic_DNA"/>
</dbReference>
<sequence>MKKLLSILGAVGLTATASSAVVSCSNTPDVIAKTGSTATIETKKAEELDLVKVEKVEGIPTGLYQPGVNWPTDQSKKSLTLADDSSKTYKTTTKLQYKKANIIATLTLDGETGKVKLAIKTDKDLDTYSLIKFTFNNAAGTNEKSVKIGFKAKQTEVLKELTGADTSVFYDGAELQFADNKSAPTEYELAYKDINGDKHEVPAGTDLTIDVEYKEVVDVTTFVKDGKMFVKVAPKGHDGQKTSVKVSGAGFNNLSFWVQVG</sequence>
<dbReference type="Proteomes" id="UP000232227">
    <property type="component" value="Chromosome"/>
</dbReference>
<evidence type="ECO:0000313" key="1">
    <source>
        <dbReference type="EMBL" id="ATG97307.1"/>
    </source>
</evidence>
<protein>
    <submittedName>
        <fullName evidence="1">Uncharacterized protein</fullName>
    </submittedName>
</protein>
<dbReference type="AlphaFoldDB" id="A0A291IRI5"/>
<gene>
    <name evidence="1" type="ORF">CP520_00845</name>
</gene>
<dbReference type="NCBIfam" id="NF045726">
    <property type="entry name" value="XXplasma_LP"/>
    <property type="match status" value="1"/>
</dbReference>
<accession>A0A291IRI5</accession>
<dbReference type="PROSITE" id="PS51257">
    <property type="entry name" value="PROKAR_LIPOPROTEIN"/>
    <property type="match status" value="1"/>
</dbReference>
<proteinExistence type="predicted"/>
<organism evidence="1 2">
    <name type="scientific">Mesoplasma lactucae ATCC 49193</name>
    <dbReference type="NCBI Taxonomy" id="81460"/>
    <lineage>
        <taxon>Bacteria</taxon>
        <taxon>Bacillati</taxon>
        <taxon>Mycoplasmatota</taxon>
        <taxon>Mollicutes</taxon>
        <taxon>Entomoplasmatales</taxon>
        <taxon>Entomoplasmataceae</taxon>
        <taxon>Mesoplasma</taxon>
    </lineage>
</organism>
<keyword evidence="2" id="KW-1185">Reference proteome</keyword>
<dbReference type="KEGG" id="mlac:CP520_00845"/>
<dbReference type="InterPro" id="IPR054816">
    <property type="entry name" value="Lipoprotein_mollicutes-type_CS"/>
</dbReference>
<name>A0A291IRI5_9MOLU</name>
<dbReference type="NCBIfam" id="NF038029">
    <property type="entry name" value="LP_plasma"/>
    <property type="match status" value="1"/>
</dbReference>